<dbReference type="InterPro" id="IPR010870">
    <property type="entry name" value="Porin_O/P"/>
</dbReference>
<feature type="region of interest" description="Disordered" evidence="1">
    <location>
        <begin position="38"/>
        <end position="79"/>
    </location>
</feature>
<evidence type="ECO:0000256" key="1">
    <source>
        <dbReference type="SAM" id="MobiDB-lite"/>
    </source>
</evidence>
<dbReference type="AlphaFoldDB" id="A0A494VWT4"/>
<evidence type="ECO:0000313" key="2">
    <source>
        <dbReference type="EMBL" id="BBD96873.1"/>
    </source>
</evidence>
<protein>
    <submittedName>
        <fullName evidence="2">Porin</fullName>
    </submittedName>
</protein>
<dbReference type="Pfam" id="PF07396">
    <property type="entry name" value="Porin_O_P"/>
    <property type="match status" value="1"/>
</dbReference>
<dbReference type="Proteomes" id="UP000279959">
    <property type="component" value="Chromosome"/>
</dbReference>
<evidence type="ECO:0000313" key="3">
    <source>
        <dbReference type="Proteomes" id="UP000279959"/>
    </source>
</evidence>
<keyword evidence="3" id="KW-1185">Reference proteome</keyword>
<gene>
    <name evidence="2" type="ORF">SAMIE_1003740</name>
</gene>
<dbReference type="SUPFAM" id="SSF56935">
    <property type="entry name" value="Porins"/>
    <property type="match status" value="1"/>
</dbReference>
<reference evidence="2 3" key="1">
    <citation type="submission" date="2018-05" db="EMBL/GenBank/DDBJ databases">
        <title>Complete Genome Sequence of the Nonylphenol-Degrading Bacterium Sphingobium amiense DSM 16289T.</title>
        <authorList>
            <person name="Ootsuka M."/>
            <person name="Nishizawa T."/>
            <person name="Ohta H."/>
        </authorList>
    </citation>
    <scope>NUCLEOTIDE SEQUENCE [LARGE SCALE GENOMIC DNA]</scope>
    <source>
        <strain evidence="2 3">DSM 16289</strain>
    </source>
</reference>
<dbReference type="Gene3D" id="2.40.160.10">
    <property type="entry name" value="Porin"/>
    <property type="match status" value="1"/>
</dbReference>
<dbReference type="InterPro" id="IPR023614">
    <property type="entry name" value="Porin_dom_sf"/>
</dbReference>
<sequence length="454" mass="49698">MLAMSPVPAEAQTNADLQRQIDDLKAQVQALTAALVATKSAPPSAPPVPPAALASAAQPVPAPTAAEPDKPRSRPHGLTLRGYTQMRYNAILSGDRTAPAGEARLRSVHDASLNEKGNFSLRRVRLAVQGDLSDRISLYLQSDFASAVNNQAGTERRENFLQLRDVYADIFADKGRTLRLRVGQSKVPYGWENMQSSSNRIPLDRSDAINSAVPSERDLGVVAYYTPPSVQRIWDRLAKGGQKLFGNYGAFGLGAFNGQGTNRTEQNDGLMKVAFATWPFALDGLGGSFAGQVIEIGGSAMHNRVQPELRSGVISPAAYKDERVGIHAILYPQPFGIQAEWNWGKGPEYDPLSRSIAAKKLKGGYVQTSLRLTDETLGAINPYARWQTYRGGWKAATNAPRLETDEVELGVEWQPIRALELTIAYARMKRAEADERRAGRAKGDVLRTQLQWNY</sequence>
<accession>A0A494VWT4</accession>
<dbReference type="KEGG" id="sami:SAMIE_1003740"/>
<organism evidence="2 3">
    <name type="scientific">Sphingobium amiense</name>
    <dbReference type="NCBI Taxonomy" id="135719"/>
    <lineage>
        <taxon>Bacteria</taxon>
        <taxon>Pseudomonadati</taxon>
        <taxon>Pseudomonadota</taxon>
        <taxon>Alphaproteobacteria</taxon>
        <taxon>Sphingomonadales</taxon>
        <taxon>Sphingomonadaceae</taxon>
        <taxon>Sphingobium</taxon>
    </lineage>
</organism>
<dbReference type="EMBL" id="AP018664">
    <property type="protein sequence ID" value="BBD96873.1"/>
    <property type="molecule type" value="Genomic_DNA"/>
</dbReference>
<name>A0A494VWT4_9SPHN</name>
<proteinExistence type="predicted"/>